<accession>A0A291LB13</accession>
<keyword evidence="2" id="KW-1185">Reference proteome</keyword>
<gene>
    <name evidence="1" type="ORF">Lull_007</name>
</gene>
<reference evidence="2" key="1">
    <citation type="submission" date="2017-08" db="EMBL/GenBank/DDBJ databases">
        <title>A subgroup of T7-like phages that infect Caulobacter.</title>
        <authorList>
            <person name="Nguyen D."/>
            <person name="Ely B."/>
        </authorList>
    </citation>
    <scope>NUCLEOTIDE SEQUENCE [LARGE SCALE GENOMIC DNA]</scope>
</reference>
<dbReference type="EMBL" id="MF621978">
    <property type="protein sequence ID" value="ATI16314.1"/>
    <property type="molecule type" value="Genomic_DNA"/>
</dbReference>
<organism evidence="1 2">
    <name type="scientific">Caulobacter phage Lullwater</name>
    <dbReference type="NCBI Taxonomy" id="2024607"/>
    <lineage>
        <taxon>Viruses</taxon>
        <taxon>Duplodnaviria</taxon>
        <taxon>Heunggongvirae</taxon>
        <taxon>Uroviricota</taxon>
        <taxon>Caudoviricetes</taxon>
        <taxon>Autographivirales</taxon>
        <taxon>Autonotataviridae</taxon>
        <taxon>Lullwatervirus</taxon>
        <taxon>Lullwatervirus lullwater</taxon>
    </lineage>
</organism>
<dbReference type="Pfam" id="PF19698">
    <property type="entry name" value="DUF6197"/>
    <property type="match status" value="1"/>
</dbReference>
<evidence type="ECO:0000313" key="2">
    <source>
        <dbReference type="Proteomes" id="UP000229812"/>
    </source>
</evidence>
<sequence length="140" mass="15517">MLETLDTYLRCKEARAKKQPGRLTQALDGALLLLEDRRNWTKGAYARTKSGGGCFIKDKTAACFCIAGAVAKADQVVRNDTESDVLVIERLLWNAAVDAGALDPVVWPSIALFNDHAMRKHEEVVTMLKKTLRHAKKHGL</sequence>
<proteinExistence type="predicted"/>
<name>A0A291LB13_9CAUD</name>
<evidence type="ECO:0000313" key="1">
    <source>
        <dbReference type="EMBL" id="ATI16314.1"/>
    </source>
</evidence>
<dbReference type="InterPro" id="IPR045677">
    <property type="entry name" value="DUF6197"/>
</dbReference>
<protein>
    <submittedName>
        <fullName evidence="1">Uncharacterized protein</fullName>
    </submittedName>
</protein>
<dbReference type="Proteomes" id="UP000229812">
    <property type="component" value="Segment"/>
</dbReference>